<dbReference type="OrthoDB" id="6402446at2"/>
<comment type="caution">
    <text evidence="1">The sequence shown here is derived from an EMBL/GenBank/DDBJ whole genome shotgun (WGS) entry which is preliminary data.</text>
</comment>
<proteinExistence type="predicted"/>
<dbReference type="RefSeq" id="WP_138480695.1">
    <property type="nucleotide sequence ID" value="NZ_PPSW01000012.1"/>
</dbReference>
<dbReference type="Proteomes" id="UP000309186">
    <property type="component" value="Unassembled WGS sequence"/>
</dbReference>
<protein>
    <submittedName>
        <fullName evidence="1">Uncharacterized protein</fullName>
    </submittedName>
</protein>
<organism evidence="1 2">
    <name type="scientific">Pseudoalteromonas phenolica</name>
    <dbReference type="NCBI Taxonomy" id="161398"/>
    <lineage>
        <taxon>Bacteria</taxon>
        <taxon>Pseudomonadati</taxon>
        <taxon>Pseudomonadota</taxon>
        <taxon>Gammaproteobacteria</taxon>
        <taxon>Alteromonadales</taxon>
        <taxon>Pseudoalteromonadaceae</taxon>
        <taxon>Pseudoalteromonas</taxon>
    </lineage>
</organism>
<reference evidence="1 2" key="1">
    <citation type="submission" date="2018-01" db="EMBL/GenBank/DDBJ databases">
        <title>Co-occurrence of chitin degradation, pigmentation and bioactivity in marine Pseudoalteromonas.</title>
        <authorList>
            <person name="Paulsen S."/>
            <person name="Gram L."/>
            <person name="Machado H."/>
        </authorList>
    </citation>
    <scope>NUCLEOTIDE SEQUENCE [LARGE SCALE GENOMIC DNA]</scope>
    <source>
        <strain evidence="1 2">S3663</strain>
    </source>
</reference>
<dbReference type="PROSITE" id="PS51257">
    <property type="entry name" value="PROKAR_LIPOPROTEIN"/>
    <property type="match status" value="1"/>
</dbReference>
<sequence>MRVLLMMLVLALTGCKSMYNSDPAVVTEPILVGQTSKSHDIAYVWLPTANTGIKALYKEAFNNNMTEFSSQYSLSNHYNELQDHFDDFIIEQGGAFNHKTGELKVEVLLAGLTSTYKQMQKKHAAFEHLVVLHPVDYNTRVENGYAHWHGVKQQMVIVASSAVEYRDVMSLKVQYFDPIDEAFEYHLIGLDMHAPNLEDKTKYFDVIKHIFRPVSKLQAPN</sequence>
<accession>A0A5R9Q4R3</accession>
<name>A0A5R9Q4R3_9GAMM</name>
<dbReference type="EMBL" id="PPSW01000012">
    <property type="protein sequence ID" value="TLX47496.1"/>
    <property type="molecule type" value="Genomic_DNA"/>
</dbReference>
<evidence type="ECO:0000313" key="1">
    <source>
        <dbReference type="EMBL" id="TLX47496.1"/>
    </source>
</evidence>
<gene>
    <name evidence="1" type="ORF">C1E24_09120</name>
</gene>
<evidence type="ECO:0000313" key="2">
    <source>
        <dbReference type="Proteomes" id="UP000309186"/>
    </source>
</evidence>
<dbReference type="AlphaFoldDB" id="A0A5R9Q4R3"/>